<protein>
    <recommendedName>
        <fullName evidence="1">Putative carbohydrate metabolism domain-containing protein</fullName>
    </recommendedName>
</protein>
<comment type="caution">
    <text evidence="2">The sequence shown here is derived from an EMBL/GenBank/DDBJ whole genome shotgun (WGS) entry which is preliminary data.</text>
</comment>
<dbReference type="Gene3D" id="2.60.120.890">
    <property type="entry name" value="BT2081, beta-jelly-roll domain"/>
    <property type="match status" value="1"/>
</dbReference>
<dbReference type="Pfam" id="PF13201">
    <property type="entry name" value="PCMD"/>
    <property type="match status" value="1"/>
</dbReference>
<organism evidence="2 3">
    <name type="scientific">Segatella copri DSM 18205</name>
    <dbReference type="NCBI Taxonomy" id="537011"/>
    <lineage>
        <taxon>Bacteria</taxon>
        <taxon>Pseudomonadati</taxon>
        <taxon>Bacteroidota</taxon>
        <taxon>Bacteroidia</taxon>
        <taxon>Bacteroidales</taxon>
        <taxon>Prevotellaceae</taxon>
        <taxon>Segatella</taxon>
    </lineage>
</organism>
<keyword evidence="3" id="KW-1185">Reference proteome</keyword>
<evidence type="ECO:0000259" key="1">
    <source>
        <dbReference type="Pfam" id="PF13201"/>
    </source>
</evidence>
<proteinExistence type="predicted"/>
<dbReference type="InterPro" id="IPR025112">
    <property type="entry name" value="PCMD"/>
</dbReference>
<dbReference type="Gene3D" id="2.60.40.2340">
    <property type="match status" value="1"/>
</dbReference>
<accession>D1PAB7</accession>
<gene>
    <name evidence="2" type="ORF">PREVCOP_04142</name>
</gene>
<dbReference type="EMBL" id="ACBX02000006">
    <property type="protein sequence ID" value="EFB36446.1"/>
    <property type="molecule type" value="Genomic_DNA"/>
</dbReference>
<evidence type="ECO:0000313" key="2">
    <source>
        <dbReference type="EMBL" id="EFB36446.1"/>
    </source>
</evidence>
<dbReference type="HOGENOM" id="CLU_058034_0_0_10"/>
<dbReference type="AlphaFoldDB" id="D1PAB7"/>
<name>D1PAB7_9BACT</name>
<dbReference type="InterPro" id="IPR038653">
    <property type="entry name" value="Put_CMD_sf"/>
</dbReference>
<feature type="domain" description="Putative carbohydrate metabolism" evidence="1">
    <location>
        <begin position="175"/>
        <end position="423"/>
    </location>
</feature>
<sequence length="425" mass="47844">MQPNDNLEKSFSQELAEKKEKRFSRVQKEKKVQDMKQSRFIVAALSMSCITTLSSCFKEEPLNAECDIEQAYIHVDNKILLNLLFTNPSDTLVNVQSDQTNIEFTMRPFAALTKQAPIFRLTPGATISPESGSLQDFSKGPVTYTVTSEDKQWSRTYQVSIKKGQTTILTEKEFEFEDAYLDKGYYNWQENWNGNKLDIWATGNSGFKMSNSSSKPEEYPTLMIEDGHRGKGVQLTTRRTSKIADMVHKPIAAGNLFIGQFDATDALRDAMKATKFGHPFSFDAQPAKLEGWYKYQAGEKFTDKNMKELDRHDYGTIYAVLYENIDEKGNAVLLYGDNVQTSKQIVALALVGETHDDNGKVAIGNTKEWHHFSVDFEYKKAIDPNKLKNGGYSLTIVSSSSSDGANFLGAVGSTLWIDSFKLICE</sequence>
<dbReference type="STRING" id="537011.PREVCOP_04142"/>
<dbReference type="PaxDb" id="537011-PREVCOP_04142"/>
<reference evidence="2" key="1">
    <citation type="submission" date="2009-11" db="EMBL/GenBank/DDBJ databases">
        <authorList>
            <person name="Weinstock G."/>
            <person name="Sodergren E."/>
            <person name="Clifton S."/>
            <person name="Fulton L."/>
            <person name="Fulton B."/>
            <person name="Courtney L."/>
            <person name="Fronick C."/>
            <person name="Harrison M."/>
            <person name="Strong C."/>
            <person name="Farmer C."/>
            <person name="Delahaunty K."/>
            <person name="Markovic C."/>
            <person name="Hall O."/>
            <person name="Minx P."/>
            <person name="Tomlinson C."/>
            <person name="Mitreva M."/>
            <person name="Nelson J."/>
            <person name="Hou S."/>
            <person name="Wollam A."/>
            <person name="Pepin K.H."/>
            <person name="Johnson M."/>
            <person name="Bhonagiri V."/>
            <person name="Nash W.E."/>
            <person name="Warren W."/>
            <person name="Chinwalla A."/>
            <person name="Mardis E.R."/>
            <person name="Wilson R.K."/>
        </authorList>
    </citation>
    <scope>NUCLEOTIDE SEQUENCE [LARGE SCALE GENOMIC DNA]</scope>
    <source>
        <strain evidence="2">DSM 18205</strain>
    </source>
</reference>
<dbReference type="Proteomes" id="UP000004477">
    <property type="component" value="Unassembled WGS sequence"/>
</dbReference>
<evidence type="ECO:0000313" key="3">
    <source>
        <dbReference type="Proteomes" id="UP000004477"/>
    </source>
</evidence>